<dbReference type="NCBIfam" id="TIGR00235">
    <property type="entry name" value="udk"/>
    <property type="match status" value="1"/>
</dbReference>
<evidence type="ECO:0000256" key="12">
    <source>
        <dbReference type="ARBA" id="ARBA00030641"/>
    </source>
</evidence>
<evidence type="ECO:0000256" key="15">
    <source>
        <dbReference type="ARBA" id="ARBA00048909"/>
    </source>
</evidence>
<evidence type="ECO:0000256" key="8">
    <source>
        <dbReference type="ARBA" id="ARBA00022679"/>
    </source>
</evidence>
<keyword evidence="11 16" id="KW-0067">ATP-binding</keyword>
<dbReference type="Proteomes" id="UP000267250">
    <property type="component" value="Chromosome"/>
</dbReference>
<keyword evidence="10 16" id="KW-0418">Kinase</keyword>
<evidence type="ECO:0000256" key="10">
    <source>
        <dbReference type="ARBA" id="ARBA00022777"/>
    </source>
</evidence>
<dbReference type="PRINTS" id="PR00988">
    <property type="entry name" value="URIDINKINASE"/>
</dbReference>
<dbReference type="UniPathway" id="UPA00574">
    <property type="reaction ID" value="UER00637"/>
</dbReference>
<comment type="subcellular location">
    <subcellularLocation>
        <location evidence="1 16 17">Cytoplasm</location>
    </subcellularLocation>
</comment>
<dbReference type="HAMAP" id="MF_00551">
    <property type="entry name" value="Uridine_kinase"/>
    <property type="match status" value="1"/>
</dbReference>
<dbReference type="GO" id="GO:0043771">
    <property type="term" value="F:cytidine kinase activity"/>
    <property type="evidence" value="ECO:0007669"/>
    <property type="project" value="RHEA"/>
</dbReference>
<evidence type="ECO:0000313" key="19">
    <source>
        <dbReference type="EMBL" id="AZR73906.1"/>
    </source>
</evidence>
<comment type="catalytic activity">
    <reaction evidence="14 17">
        <text>cytidine + ATP = CMP + ADP + H(+)</text>
        <dbReference type="Rhea" id="RHEA:24674"/>
        <dbReference type="ChEBI" id="CHEBI:15378"/>
        <dbReference type="ChEBI" id="CHEBI:17562"/>
        <dbReference type="ChEBI" id="CHEBI:30616"/>
        <dbReference type="ChEBI" id="CHEBI:60377"/>
        <dbReference type="ChEBI" id="CHEBI:456216"/>
        <dbReference type="EC" id="2.7.1.48"/>
    </reaction>
</comment>
<organism evidence="19 20">
    <name type="scientific">Anoxybacter fermentans</name>
    <dbReference type="NCBI Taxonomy" id="1323375"/>
    <lineage>
        <taxon>Bacteria</taxon>
        <taxon>Bacillati</taxon>
        <taxon>Bacillota</taxon>
        <taxon>Clostridia</taxon>
        <taxon>Halanaerobiales</taxon>
        <taxon>Anoxybacter</taxon>
    </lineage>
</organism>
<evidence type="ECO:0000256" key="6">
    <source>
        <dbReference type="ARBA" id="ARBA00021478"/>
    </source>
</evidence>
<dbReference type="InterPro" id="IPR026008">
    <property type="entry name" value="Uridine_kinase"/>
</dbReference>
<keyword evidence="8 16" id="KW-0808">Transferase</keyword>
<comment type="similarity">
    <text evidence="4 16 17">Belongs to the uridine kinase family.</text>
</comment>
<proteinExistence type="inferred from homology"/>
<dbReference type="GO" id="GO:0005737">
    <property type="term" value="C:cytoplasm"/>
    <property type="evidence" value="ECO:0007669"/>
    <property type="project" value="UniProtKB-SubCell"/>
</dbReference>
<dbReference type="AlphaFoldDB" id="A0A3S9SZY2"/>
<dbReference type="EC" id="2.7.1.48" evidence="5 16"/>
<dbReference type="Pfam" id="PF00485">
    <property type="entry name" value="PRK"/>
    <property type="match status" value="1"/>
</dbReference>
<gene>
    <name evidence="16" type="primary">udk</name>
    <name evidence="19" type="ORF">BBF96_11200</name>
</gene>
<evidence type="ECO:0000256" key="7">
    <source>
        <dbReference type="ARBA" id="ARBA00022490"/>
    </source>
</evidence>
<dbReference type="GO" id="GO:0044206">
    <property type="term" value="P:UMP salvage"/>
    <property type="evidence" value="ECO:0007669"/>
    <property type="project" value="UniProtKB-UniRule"/>
</dbReference>
<evidence type="ECO:0000256" key="14">
    <source>
        <dbReference type="ARBA" id="ARBA00047436"/>
    </source>
</evidence>
<dbReference type="KEGG" id="aft:BBF96_11200"/>
<dbReference type="InterPro" id="IPR027417">
    <property type="entry name" value="P-loop_NTPase"/>
</dbReference>
<feature type="binding site" evidence="16">
    <location>
        <begin position="11"/>
        <end position="18"/>
    </location>
    <ligand>
        <name>ATP</name>
        <dbReference type="ChEBI" id="CHEBI:30616"/>
    </ligand>
</feature>
<dbReference type="InterPro" id="IPR000764">
    <property type="entry name" value="Uridine_kinase-like"/>
</dbReference>
<dbReference type="InterPro" id="IPR006083">
    <property type="entry name" value="PRK/URK"/>
</dbReference>
<evidence type="ECO:0000256" key="11">
    <source>
        <dbReference type="ARBA" id="ARBA00022840"/>
    </source>
</evidence>
<reference evidence="19 20" key="1">
    <citation type="submission" date="2016-07" db="EMBL/GenBank/DDBJ databases">
        <title>Genome and transcriptome analysis of iron-reducing fermentative bacteria Anoxybacter fermentans.</title>
        <authorList>
            <person name="Zeng X."/>
            <person name="Shao Z."/>
        </authorList>
    </citation>
    <scope>NUCLEOTIDE SEQUENCE [LARGE SCALE GENOMIC DNA]</scope>
    <source>
        <strain evidence="19 20">DY22613</strain>
    </source>
</reference>
<evidence type="ECO:0000256" key="2">
    <source>
        <dbReference type="ARBA" id="ARBA00004690"/>
    </source>
</evidence>
<name>A0A3S9SZY2_9FIRM</name>
<evidence type="ECO:0000256" key="13">
    <source>
        <dbReference type="ARBA" id="ARBA00031452"/>
    </source>
</evidence>
<dbReference type="SUPFAM" id="SSF52540">
    <property type="entry name" value="P-loop containing nucleoside triphosphate hydrolases"/>
    <property type="match status" value="1"/>
</dbReference>
<evidence type="ECO:0000256" key="9">
    <source>
        <dbReference type="ARBA" id="ARBA00022741"/>
    </source>
</evidence>
<comment type="catalytic activity">
    <reaction evidence="15 16 17">
        <text>uridine + ATP = UMP + ADP + H(+)</text>
        <dbReference type="Rhea" id="RHEA:16825"/>
        <dbReference type="ChEBI" id="CHEBI:15378"/>
        <dbReference type="ChEBI" id="CHEBI:16704"/>
        <dbReference type="ChEBI" id="CHEBI:30616"/>
        <dbReference type="ChEBI" id="CHEBI:57865"/>
        <dbReference type="ChEBI" id="CHEBI:456216"/>
        <dbReference type="EC" id="2.7.1.48"/>
    </reaction>
</comment>
<dbReference type="GO" id="GO:0004849">
    <property type="term" value="F:uridine kinase activity"/>
    <property type="evidence" value="ECO:0007669"/>
    <property type="project" value="UniProtKB-UniRule"/>
</dbReference>
<dbReference type="Gene3D" id="3.40.50.300">
    <property type="entry name" value="P-loop containing nucleotide triphosphate hydrolases"/>
    <property type="match status" value="1"/>
</dbReference>
<feature type="domain" description="Phosphoribulokinase/uridine kinase" evidence="18">
    <location>
        <begin position="6"/>
        <end position="191"/>
    </location>
</feature>
<keyword evidence="20" id="KW-1185">Reference proteome</keyword>
<comment type="pathway">
    <text evidence="3 16 17">Pyrimidine metabolism; CTP biosynthesis via salvage pathway; CTP from cytidine: step 1/3.</text>
</comment>
<sequence length="212" mass="24358">MKNSVVIGISGGSGSGKTTVAENLVKQIGDEHILLIKQDYYYKDNSHLPLEERAKLNYDCPDAFDTELLIEHIKQLVAGKAIDQPQYDFTVHNRKPERIRVEPKRIILLEGILVLHDAELRDLMDIKVFVDADSDIRLLRRVLRDTRERGRTLDSIAEQYLKTVRPMYEKYIHPTKKYADIIVPKGGFNQVAIDILVARIKSYLMELEKVDG</sequence>
<dbReference type="OrthoDB" id="9777642at2"/>
<protein>
    <recommendedName>
        <fullName evidence="6 16">Uridine kinase</fullName>
        <ecNumber evidence="5 16">2.7.1.48</ecNumber>
    </recommendedName>
    <alternativeName>
        <fullName evidence="12 16">Cytidine monophosphokinase</fullName>
    </alternativeName>
    <alternativeName>
        <fullName evidence="13 16">Uridine monophosphokinase</fullName>
    </alternativeName>
</protein>
<keyword evidence="7 16" id="KW-0963">Cytoplasm</keyword>
<comment type="pathway">
    <text evidence="2 16 17">Pyrimidine metabolism; UMP biosynthesis via salvage pathway; UMP from uridine: step 1/1.</text>
</comment>
<dbReference type="FunFam" id="3.40.50.300:FF:000339">
    <property type="entry name" value="Uridine kinase"/>
    <property type="match status" value="1"/>
</dbReference>
<evidence type="ECO:0000313" key="20">
    <source>
        <dbReference type="Proteomes" id="UP000267250"/>
    </source>
</evidence>
<dbReference type="CDD" id="cd02023">
    <property type="entry name" value="UMPK"/>
    <property type="match status" value="1"/>
</dbReference>
<dbReference type="GO" id="GO:0044211">
    <property type="term" value="P:CTP salvage"/>
    <property type="evidence" value="ECO:0007669"/>
    <property type="project" value="UniProtKB-UniRule"/>
</dbReference>
<evidence type="ECO:0000256" key="4">
    <source>
        <dbReference type="ARBA" id="ARBA00005408"/>
    </source>
</evidence>
<dbReference type="GO" id="GO:0005524">
    <property type="term" value="F:ATP binding"/>
    <property type="evidence" value="ECO:0007669"/>
    <property type="project" value="UniProtKB-UniRule"/>
</dbReference>
<dbReference type="EMBL" id="CP016379">
    <property type="protein sequence ID" value="AZR73906.1"/>
    <property type="molecule type" value="Genomic_DNA"/>
</dbReference>
<dbReference type="RefSeq" id="WP_127017257.1">
    <property type="nucleotide sequence ID" value="NZ_CP016379.1"/>
</dbReference>
<dbReference type="NCBIfam" id="NF004018">
    <property type="entry name" value="PRK05480.1"/>
    <property type="match status" value="1"/>
</dbReference>
<accession>A0A3S9SZY2</accession>
<evidence type="ECO:0000256" key="17">
    <source>
        <dbReference type="RuleBase" id="RU003825"/>
    </source>
</evidence>
<evidence type="ECO:0000256" key="1">
    <source>
        <dbReference type="ARBA" id="ARBA00004496"/>
    </source>
</evidence>
<evidence type="ECO:0000259" key="18">
    <source>
        <dbReference type="Pfam" id="PF00485"/>
    </source>
</evidence>
<evidence type="ECO:0000256" key="16">
    <source>
        <dbReference type="HAMAP-Rule" id="MF_00551"/>
    </source>
</evidence>
<dbReference type="PANTHER" id="PTHR10285">
    <property type="entry name" value="URIDINE KINASE"/>
    <property type="match status" value="1"/>
</dbReference>
<evidence type="ECO:0000256" key="3">
    <source>
        <dbReference type="ARBA" id="ARBA00004784"/>
    </source>
</evidence>
<keyword evidence="9 16" id="KW-0547">Nucleotide-binding</keyword>
<dbReference type="UniPathway" id="UPA00579">
    <property type="reaction ID" value="UER00640"/>
</dbReference>
<evidence type="ECO:0000256" key="5">
    <source>
        <dbReference type="ARBA" id="ARBA00012137"/>
    </source>
</evidence>